<name>A0A271LC69_9HYPH</name>
<accession>A0A271LC69</accession>
<dbReference type="OrthoDB" id="9811330at2"/>
<gene>
    <name evidence="1" type="ORF">CIT26_29250</name>
</gene>
<sequence length="119" mass="13631">MIVPILYSLACRRRCSAGPQPADRHHLLTSNRQRAQMKPNIMDEVPWSESLTSYDREHFTIYLRILDACADNASVEEMADLILGIDPALEPVRARKVFRSHLDRANWMVTTGYKEIFAG</sequence>
<proteinExistence type="predicted"/>
<keyword evidence="2" id="KW-1185">Reference proteome</keyword>
<dbReference type="AlphaFoldDB" id="A0A271LC69"/>
<comment type="caution">
    <text evidence="1">The sequence shown here is derived from an EMBL/GenBank/DDBJ whole genome shotgun (WGS) entry which is preliminary data.</text>
</comment>
<evidence type="ECO:0008006" key="3">
    <source>
        <dbReference type="Google" id="ProtNLM"/>
    </source>
</evidence>
<evidence type="ECO:0000313" key="1">
    <source>
        <dbReference type="EMBL" id="PAQ05693.1"/>
    </source>
</evidence>
<reference evidence="1 2" key="1">
    <citation type="submission" date="2017-08" db="EMBL/GenBank/DDBJ databases">
        <title>Mesorhizobium wenxinae sp. nov., a novel rhizobial species isolated from root nodules of chickpea (Cicer arietinum L.).</title>
        <authorList>
            <person name="Zhang J."/>
        </authorList>
    </citation>
    <scope>NUCLEOTIDE SEQUENCE [LARGE SCALE GENOMIC DNA]</scope>
    <source>
        <strain evidence="1 2">SDW018</strain>
    </source>
</reference>
<dbReference type="Proteomes" id="UP000216442">
    <property type="component" value="Unassembled WGS sequence"/>
</dbReference>
<protein>
    <recommendedName>
        <fullName evidence="3">DUF2285 domain-containing protein</fullName>
    </recommendedName>
</protein>
<evidence type="ECO:0000313" key="2">
    <source>
        <dbReference type="Proteomes" id="UP000216442"/>
    </source>
</evidence>
<dbReference type="EMBL" id="NPKJ01000069">
    <property type="protein sequence ID" value="PAQ05693.1"/>
    <property type="molecule type" value="Genomic_DNA"/>
</dbReference>
<organism evidence="1 2">
    <name type="scientific">Mesorhizobium temperatum</name>
    <dbReference type="NCBI Taxonomy" id="241416"/>
    <lineage>
        <taxon>Bacteria</taxon>
        <taxon>Pseudomonadati</taxon>
        <taxon>Pseudomonadota</taxon>
        <taxon>Alphaproteobacteria</taxon>
        <taxon>Hyphomicrobiales</taxon>
        <taxon>Phyllobacteriaceae</taxon>
        <taxon>Mesorhizobium</taxon>
    </lineage>
</organism>